<feature type="region of interest" description="Disordered" evidence="1">
    <location>
        <begin position="1"/>
        <end position="95"/>
    </location>
</feature>
<evidence type="ECO:0000259" key="2">
    <source>
        <dbReference type="Pfam" id="PF19259"/>
    </source>
</evidence>
<dbReference type="PANTHER" id="PTHR15503:SF7">
    <property type="entry name" value="RETROTRANSPOSON GAG-LIKE PROTEIN 3"/>
    <property type="match status" value="1"/>
</dbReference>
<dbReference type="STRING" id="181874.A0A409YU16"/>
<dbReference type="AlphaFoldDB" id="A0A409YU16"/>
<keyword evidence="4" id="KW-1185">Reference proteome</keyword>
<feature type="non-terminal residue" evidence="3">
    <location>
        <position position="1"/>
    </location>
</feature>
<gene>
    <name evidence="3" type="ORF">CVT24_002664</name>
</gene>
<feature type="compositionally biased region" description="Acidic residues" evidence="1">
    <location>
        <begin position="28"/>
        <end position="38"/>
    </location>
</feature>
<organism evidence="3 4">
    <name type="scientific">Panaeolus cyanescens</name>
    <dbReference type="NCBI Taxonomy" id="181874"/>
    <lineage>
        <taxon>Eukaryota</taxon>
        <taxon>Fungi</taxon>
        <taxon>Dikarya</taxon>
        <taxon>Basidiomycota</taxon>
        <taxon>Agaricomycotina</taxon>
        <taxon>Agaricomycetes</taxon>
        <taxon>Agaricomycetidae</taxon>
        <taxon>Agaricales</taxon>
        <taxon>Agaricineae</taxon>
        <taxon>Galeropsidaceae</taxon>
        <taxon>Panaeolus</taxon>
    </lineage>
</organism>
<dbReference type="PANTHER" id="PTHR15503">
    <property type="entry name" value="LDOC1 RELATED"/>
    <property type="match status" value="1"/>
</dbReference>
<feature type="compositionally biased region" description="Low complexity" evidence="1">
    <location>
        <begin position="39"/>
        <end position="58"/>
    </location>
</feature>
<evidence type="ECO:0000313" key="3">
    <source>
        <dbReference type="EMBL" id="PPR06504.1"/>
    </source>
</evidence>
<sequence length="313" mass="35615">PESEDESEPDSQDESDPQEEPVQPVEPAEPEVQNEPEAPETQNEPEQLEQPETPTTEEQTQEEPETDQEPTSPTMDVAQPQPQPTLPLPTTSQEKELRIGLPTPFTGDRTKLAAFLQDCTVYLRINRALYNNDEKRIAFVLSHMTGGDAATWKQQFITSKFSGQTLNLGSWQDFYDDLKASFKEEETISNALSELTNLKQGSKTAEQHNIDFRLIAGKAGLDLRENATIMINFYKNSLNPRLLTKILSLDEVPTTLEKWFSKAITLDNNYRQAMSYVKGSYKPYKPYKPVYPRFNFSNRRDPNAMDVDAITME</sequence>
<name>A0A409YU16_9AGAR</name>
<accession>A0A409YU16</accession>
<comment type="caution">
    <text evidence="3">The sequence shown here is derived from an EMBL/GenBank/DDBJ whole genome shotgun (WGS) entry which is preliminary data.</text>
</comment>
<protein>
    <recommendedName>
        <fullName evidence="2">Ty3 transposon capsid-like protein domain-containing protein</fullName>
    </recommendedName>
</protein>
<evidence type="ECO:0000313" key="4">
    <source>
        <dbReference type="Proteomes" id="UP000284842"/>
    </source>
</evidence>
<dbReference type="EMBL" id="NHTK01000635">
    <property type="protein sequence ID" value="PPR06504.1"/>
    <property type="molecule type" value="Genomic_DNA"/>
</dbReference>
<feature type="domain" description="Ty3 transposon capsid-like protein" evidence="2">
    <location>
        <begin position="101"/>
        <end position="276"/>
    </location>
</feature>
<dbReference type="InParanoid" id="A0A409YU16"/>
<dbReference type="Proteomes" id="UP000284842">
    <property type="component" value="Unassembled WGS sequence"/>
</dbReference>
<reference evidence="3 4" key="1">
    <citation type="journal article" date="2018" name="Evol. Lett.">
        <title>Horizontal gene cluster transfer increased hallucinogenic mushroom diversity.</title>
        <authorList>
            <person name="Reynolds H.T."/>
            <person name="Vijayakumar V."/>
            <person name="Gluck-Thaler E."/>
            <person name="Korotkin H.B."/>
            <person name="Matheny P.B."/>
            <person name="Slot J.C."/>
        </authorList>
    </citation>
    <scope>NUCLEOTIDE SEQUENCE [LARGE SCALE GENOMIC DNA]</scope>
    <source>
        <strain evidence="3 4">2629</strain>
    </source>
</reference>
<proteinExistence type="predicted"/>
<feature type="non-terminal residue" evidence="3">
    <location>
        <position position="313"/>
    </location>
</feature>
<dbReference type="Pfam" id="PF19259">
    <property type="entry name" value="Ty3_capsid"/>
    <property type="match status" value="1"/>
</dbReference>
<evidence type="ECO:0000256" key="1">
    <source>
        <dbReference type="SAM" id="MobiDB-lite"/>
    </source>
</evidence>
<dbReference type="OrthoDB" id="3263571at2759"/>
<dbReference type="InterPro" id="IPR045358">
    <property type="entry name" value="Ty3_capsid"/>
</dbReference>
<feature type="compositionally biased region" description="Acidic residues" evidence="1">
    <location>
        <begin position="59"/>
        <end position="68"/>
    </location>
</feature>
<feature type="compositionally biased region" description="Acidic residues" evidence="1">
    <location>
        <begin position="1"/>
        <end position="19"/>
    </location>
</feature>
<dbReference type="InterPro" id="IPR032567">
    <property type="entry name" value="RTL1-rel"/>
</dbReference>